<keyword evidence="2 4" id="KW-0238">DNA-binding</keyword>
<keyword evidence="7" id="KW-1185">Reference proteome</keyword>
<reference evidence="6 7" key="1">
    <citation type="submission" date="2021-01" db="EMBL/GenBank/DDBJ databases">
        <title>Whole genome shotgun sequence of Actinoplanes couchii NBRC 106145.</title>
        <authorList>
            <person name="Komaki H."/>
            <person name="Tamura T."/>
        </authorList>
    </citation>
    <scope>NUCLEOTIDE SEQUENCE [LARGE SCALE GENOMIC DNA]</scope>
    <source>
        <strain evidence="6 7">NBRC 106145</strain>
    </source>
</reference>
<dbReference type="InterPro" id="IPR049484">
    <property type="entry name" value="Rv0078-like_C"/>
</dbReference>
<evidence type="ECO:0000256" key="3">
    <source>
        <dbReference type="ARBA" id="ARBA00023163"/>
    </source>
</evidence>
<dbReference type="SUPFAM" id="SSF46689">
    <property type="entry name" value="Homeodomain-like"/>
    <property type="match status" value="1"/>
</dbReference>
<organism evidence="6 7">
    <name type="scientific">Actinoplanes couchii</name>
    <dbReference type="NCBI Taxonomy" id="403638"/>
    <lineage>
        <taxon>Bacteria</taxon>
        <taxon>Bacillati</taxon>
        <taxon>Actinomycetota</taxon>
        <taxon>Actinomycetes</taxon>
        <taxon>Micromonosporales</taxon>
        <taxon>Micromonosporaceae</taxon>
        <taxon>Actinoplanes</taxon>
    </lineage>
</organism>
<feature type="domain" description="HTH tetR-type" evidence="5">
    <location>
        <begin position="10"/>
        <end position="70"/>
    </location>
</feature>
<comment type="caution">
    <text evidence="6">The sequence shown here is derived from an EMBL/GenBank/DDBJ whole genome shotgun (WGS) entry which is preliminary data.</text>
</comment>
<evidence type="ECO:0000256" key="1">
    <source>
        <dbReference type="ARBA" id="ARBA00023015"/>
    </source>
</evidence>
<dbReference type="Proteomes" id="UP000612282">
    <property type="component" value="Unassembled WGS sequence"/>
</dbReference>
<keyword evidence="3" id="KW-0804">Transcription</keyword>
<dbReference type="Pfam" id="PF00440">
    <property type="entry name" value="TetR_N"/>
    <property type="match status" value="1"/>
</dbReference>
<evidence type="ECO:0000256" key="4">
    <source>
        <dbReference type="PROSITE-ProRule" id="PRU00335"/>
    </source>
</evidence>
<dbReference type="Gene3D" id="1.10.357.10">
    <property type="entry name" value="Tetracycline Repressor, domain 2"/>
    <property type="match status" value="1"/>
</dbReference>
<proteinExistence type="predicted"/>
<evidence type="ECO:0000313" key="7">
    <source>
        <dbReference type="Proteomes" id="UP000612282"/>
    </source>
</evidence>
<accession>A0ABQ3XL85</accession>
<keyword evidence="1" id="KW-0805">Transcription regulation</keyword>
<dbReference type="PANTHER" id="PTHR30055:SF234">
    <property type="entry name" value="HTH-TYPE TRANSCRIPTIONAL REGULATOR BETI"/>
    <property type="match status" value="1"/>
</dbReference>
<name>A0ABQ3XL85_9ACTN</name>
<dbReference type="PANTHER" id="PTHR30055">
    <property type="entry name" value="HTH-TYPE TRANSCRIPTIONAL REGULATOR RUTR"/>
    <property type="match status" value="1"/>
</dbReference>
<dbReference type="RefSeq" id="WP_203805158.1">
    <property type="nucleotide sequence ID" value="NZ_BAAAQE010000117.1"/>
</dbReference>
<evidence type="ECO:0000313" key="6">
    <source>
        <dbReference type="EMBL" id="GID59240.1"/>
    </source>
</evidence>
<sequence>MARATKEQSEITGRRILEVASALFADRGYAAVGLTEVATLAEVTRGAIYHHYASKQGLFQAVTAAAQQRVADEVERAADSCPDDWQGLLAGCRAFLSAAVADRNRRILLIDAPAVLDWTTWRAQDGAASGRHLVEALTTLSADGVLRVRSIESTAALLSGAMNEAALHIATAPDPGVTLDEVVDDLSRMLGALRSSPVEDEVSGSVQDLGSGAVSVVGGQEVVADQ</sequence>
<feature type="DNA-binding region" description="H-T-H motif" evidence="4">
    <location>
        <begin position="33"/>
        <end position="52"/>
    </location>
</feature>
<evidence type="ECO:0000259" key="5">
    <source>
        <dbReference type="PROSITE" id="PS50977"/>
    </source>
</evidence>
<protein>
    <submittedName>
        <fullName evidence="6">TetR family transcriptional regulator</fullName>
    </submittedName>
</protein>
<dbReference type="EMBL" id="BOMG01000095">
    <property type="protein sequence ID" value="GID59240.1"/>
    <property type="molecule type" value="Genomic_DNA"/>
</dbReference>
<dbReference type="InterPro" id="IPR009057">
    <property type="entry name" value="Homeodomain-like_sf"/>
</dbReference>
<gene>
    <name evidence="6" type="ORF">Aco03nite_076440</name>
</gene>
<dbReference type="Pfam" id="PF21351">
    <property type="entry name" value="TetR_C_41"/>
    <property type="match status" value="1"/>
</dbReference>
<dbReference type="PRINTS" id="PR00455">
    <property type="entry name" value="HTHTETR"/>
</dbReference>
<dbReference type="InterPro" id="IPR050109">
    <property type="entry name" value="HTH-type_TetR-like_transc_reg"/>
</dbReference>
<evidence type="ECO:0000256" key="2">
    <source>
        <dbReference type="ARBA" id="ARBA00023125"/>
    </source>
</evidence>
<dbReference type="InterPro" id="IPR001647">
    <property type="entry name" value="HTH_TetR"/>
</dbReference>
<dbReference type="PROSITE" id="PS50977">
    <property type="entry name" value="HTH_TETR_2"/>
    <property type="match status" value="1"/>
</dbReference>